<dbReference type="AlphaFoldDB" id="A0A163K520"/>
<dbReference type="Gene3D" id="1.10.8.270">
    <property type="entry name" value="putative rabgap domain of human tbc1 domain family member 14 like domains"/>
    <property type="match status" value="1"/>
</dbReference>
<dbReference type="InterPro" id="IPR000195">
    <property type="entry name" value="Rab-GAP-TBC_dom"/>
</dbReference>
<accession>A0A163K520</accession>
<dbReference type="InterPro" id="IPR035969">
    <property type="entry name" value="Rab-GAP_TBC_sf"/>
</dbReference>
<feature type="region of interest" description="Disordered" evidence="1">
    <location>
        <begin position="500"/>
        <end position="522"/>
    </location>
</feature>
<dbReference type="PROSITE" id="PS50086">
    <property type="entry name" value="TBC_RABGAP"/>
    <property type="match status" value="1"/>
</dbReference>
<dbReference type="SMART" id="SM00164">
    <property type="entry name" value="TBC"/>
    <property type="match status" value="1"/>
</dbReference>
<dbReference type="OMA" id="QECAMAG"/>
<dbReference type="STRING" id="4829.A0A163K520"/>
<proteinExistence type="predicted"/>
<evidence type="ECO:0000313" key="4">
    <source>
        <dbReference type="Proteomes" id="UP000078561"/>
    </source>
</evidence>
<dbReference type="Pfam" id="PF00566">
    <property type="entry name" value="RabGAP-TBC"/>
    <property type="match status" value="1"/>
</dbReference>
<dbReference type="Gene3D" id="1.10.472.80">
    <property type="entry name" value="Ypt/Rab-GAP domain of gyp1p, domain 3"/>
    <property type="match status" value="1"/>
</dbReference>
<sequence length="542" mass="61908">MSQPTVDKAKMVDLKRSFTTRHESTKKPSRPRASSFTNLFRRDTSLPHHTHNHDTLSSSFLPSALSPPPPSRLYPSSSSFLSVQDSHTGGASSIDSGSDEEEDDNHDQPTTFMKKPHVQIPPTTKPPPPAPSSAPILEKKLSTTFKEKLNLARRSQSAKRPTSQNVFHLWKQQQQNSTVKEHRCKLYDDGKGVYPPPQTTDPNQRDAYGFTRSTQWVTTEEYEAFEDHYQPITQRRSQKWRTLLEDNHGEWPQRSSKYLHRTFPDNANFRSSSPSSAASAAIPRPHADDQPAIQALRRVLYAFSIYSPSIGYCQSLNYIAGLLLLFMSEEEAFWTLVVLVHELLPPNVYDVTMEGASIDQAVLMMLISERCPLIWQRLAAGRSFWECEAVEAGMPTSSLVTSHWFLTLFINILPTESVLRVWDCLFYEGRRALMRVALAVFKTNEHELLAVTDPLEVFQVVQNMPKRMLDCHYLMDATFHKYASVTRISDQDLERRRQMFKARRDDRRTSKGTPSLKRGMAGSLLVKAKERLVERAKTVRQK</sequence>
<dbReference type="SUPFAM" id="SSF47923">
    <property type="entry name" value="Ypt/Rab-GAP domain of gyp1p"/>
    <property type="match status" value="2"/>
</dbReference>
<dbReference type="InParanoid" id="A0A163K520"/>
<dbReference type="OrthoDB" id="294251at2759"/>
<dbReference type="PANTHER" id="PTHR47219:SF20">
    <property type="entry name" value="TBC1 DOMAIN FAMILY MEMBER 2B"/>
    <property type="match status" value="1"/>
</dbReference>
<evidence type="ECO:0000256" key="1">
    <source>
        <dbReference type="SAM" id="MobiDB-lite"/>
    </source>
</evidence>
<keyword evidence="4" id="KW-1185">Reference proteome</keyword>
<dbReference type="PANTHER" id="PTHR47219">
    <property type="entry name" value="RAB GTPASE-ACTIVATING PROTEIN 1-LIKE"/>
    <property type="match status" value="1"/>
</dbReference>
<gene>
    <name evidence="3" type="primary">ABSGL_12415.1 scaffold 12745</name>
</gene>
<feature type="domain" description="Rab-GAP TBC" evidence="2">
    <location>
        <begin position="230"/>
        <end position="429"/>
    </location>
</feature>
<dbReference type="GO" id="GO:0005096">
    <property type="term" value="F:GTPase activator activity"/>
    <property type="evidence" value="ECO:0007669"/>
    <property type="project" value="TreeGrafter"/>
</dbReference>
<dbReference type="GO" id="GO:0031267">
    <property type="term" value="F:small GTPase binding"/>
    <property type="evidence" value="ECO:0007669"/>
    <property type="project" value="TreeGrafter"/>
</dbReference>
<organism evidence="3">
    <name type="scientific">Absidia glauca</name>
    <name type="common">Pin mould</name>
    <dbReference type="NCBI Taxonomy" id="4829"/>
    <lineage>
        <taxon>Eukaryota</taxon>
        <taxon>Fungi</taxon>
        <taxon>Fungi incertae sedis</taxon>
        <taxon>Mucoromycota</taxon>
        <taxon>Mucoromycotina</taxon>
        <taxon>Mucoromycetes</taxon>
        <taxon>Mucorales</taxon>
        <taxon>Cunninghamellaceae</taxon>
        <taxon>Absidia</taxon>
    </lineage>
</organism>
<dbReference type="EMBL" id="LT554591">
    <property type="protein sequence ID" value="SAM06526.1"/>
    <property type="molecule type" value="Genomic_DNA"/>
</dbReference>
<name>A0A163K520_ABSGL</name>
<feature type="compositionally biased region" description="Basic and acidic residues" evidence="1">
    <location>
        <begin position="500"/>
        <end position="509"/>
    </location>
</feature>
<feature type="compositionally biased region" description="Pro residues" evidence="1">
    <location>
        <begin position="123"/>
        <end position="132"/>
    </location>
</feature>
<evidence type="ECO:0000259" key="2">
    <source>
        <dbReference type="PROSITE" id="PS50086"/>
    </source>
</evidence>
<feature type="compositionally biased region" description="Low complexity" evidence="1">
    <location>
        <begin position="73"/>
        <end position="82"/>
    </location>
</feature>
<feature type="region of interest" description="Disordered" evidence="1">
    <location>
        <begin position="1"/>
        <end position="135"/>
    </location>
</feature>
<feature type="compositionally biased region" description="Basic and acidic residues" evidence="1">
    <location>
        <begin position="7"/>
        <end position="26"/>
    </location>
</feature>
<dbReference type="InterPro" id="IPR050302">
    <property type="entry name" value="Rab_GAP_TBC_domain"/>
</dbReference>
<dbReference type="Proteomes" id="UP000078561">
    <property type="component" value="Unassembled WGS sequence"/>
</dbReference>
<evidence type="ECO:0000313" key="3">
    <source>
        <dbReference type="EMBL" id="SAM06526.1"/>
    </source>
</evidence>
<protein>
    <recommendedName>
        <fullName evidence="2">Rab-GAP TBC domain-containing protein</fullName>
    </recommendedName>
</protein>
<reference evidence="3" key="1">
    <citation type="submission" date="2016-04" db="EMBL/GenBank/DDBJ databases">
        <authorList>
            <person name="Evans L.H."/>
            <person name="Alamgir A."/>
            <person name="Owens N."/>
            <person name="Weber N.D."/>
            <person name="Virtaneva K."/>
            <person name="Barbian K."/>
            <person name="Babar A."/>
            <person name="Rosenke K."/>
        </authorList>
    </citation>
    <scope>NUCLEOTIDE SEQUENCE [LARGE SCALE GENOMIC DNA]</scope>
    <source>
        <strain evidence="3">CBS 101.48</strain>
    </source>
</reference>